<feature type="transmembrane region" description="Helical" evidence="1">
    <location>
        <begin position="50"/>
        <end position="72"/>
    </location>
</feature>
<proteinExistence type="predicted"/>
<dbReference type="OMA" id="VCCNILL"/>
<dbReference type="GeneTree" id="ENSGT01100000263793"/>
<evidence type="ECO:0000256" key="1">
    <source>
        <dbReference type="SAM" id="Phobius"/>
    </source>
</evidence>
<evidence type="ECO:0000313" key="3">
    <source>
        <dbReference type="Proteomes" id="UP000472265"/>
    </source>
</evidence>
<name>A0A671YIX4_SPAAU</name>
<reference evidence="2" key="2">
    <citation type="submission" date="2025-08" db="UniProtKB">
        <authorList>
            <consortium name="Ensembl"/>
        </authorList>
    </citation>
    <scope>IDENTIFICATION</scope>
</reference>
<keyword evidence="1" id="KW-0812">Transmembrane</keyword>
<reference evidence="2" key="3">
    <citation type="submission" date="2025-09" db="UniProtKB">
        <authorList>
            <consortium name="Ensembl"/>
        </authorList>
    </citation>
    <scope>IDENTIFICATION</scope>
</reference>
<sequence length="118" mass="13582">MLLWKIIQDGHLTQVEIYEMLGLMSHVAAKVSPNDAVPGWVIFLVKLLDIFFYVVLFQGLCGTLHSVLLHVLRHVGIFDHCLPFRHGCSGKHKTQRRIHHLHKAHWHTQTHNPIDSCP</sequence>
<protein>
    <submittedName>
        <fullName evidence="2">Uncharacterized protein</fullName>
    </submittedName>
</protein>
<dbReference type="PANTHER" id="PTHR48424">
    <property type="entry name" value="DYNEIN LIGHT CHAIN-RELATED"/>
    <property type="match status" value="1"/>
</dbReference>
<dbReference type="InParanoid" id="A0A671YIX4"/>
<accession>A0A671YIX4</accession>
<dbReference type="AlphaFoldDB" id="A0A671YIX4"/>
<dbReference type="Proteomes" id="UP000472265">
    <property type="component" value="Chromosome 5"/>
</dbReference>
<keyword evidence="1" id="KW-1133">Transmembrane helix</keyword>
<evidence type="ECO:0000313" key="2">
    <source>
        <dbReference type="Ensembl" id="ENSSAUP00010063642.1"/>
    </source>
</evidence>
<organism evidence="2 3">
    <name type="scientific">Sparus aurata</name>
    <name type="common">Gilthead sea bream</name>
    <dbReference type="NCBI Taxonomy" id="8175"/>
    <lineage>
        <taxon>Eukaryota</taxon>
        <taxon>Metazoa</taxon>
        <taxon>Chordata</taxon>
        <taxon>Craniata</taxon>
        <taxon>Vertebrata</taxon>
        <taxon>Euteleostomi</taxon>
        <taxon>Actinopterygii</taxon>
        <taxon>Neopterygii</taxon>
        <taxon>Teleostei</taxon>
        <taxon>Neoteleostei</taxon>
        <taxon>Acanthomorphata</taxon>
        <taxon>Eupercaria</taxon>
        <taxon>Spariformes</taxon>
        <taxon>Sparidae</taxon>
        <taxon>Sparus</taxon>
    </lineage>
</organism>
<keyword evidence="1" id="KW-0472">Membrane</keyword>
<dbReference type="PANTHER" id="PTHR48424:SF3">
    <property type="entry name" value="DYNEIN LIGHT CHAIN-RELATED"/>
    <property type="match status" value="1"/>
</dbReference>
<keyword evidence="3" id="KW-1185">Reference proteome</keyword>
<reference evidence="2" key="1">
    <citation type="submission" date="2021-04" db="EMBL/GenBank/DDBJ databases">
        <authorList>
            <consortium name="Wellcome Sanger Institute Data Sharing"/>
        </authorList>
    </citation>
    <scope>NUCLEOTIDE SEQUENCE [LARGE SCALE GENOMIC DNA]</scope>
</reference>
<dbReference type="Ensembl" id="ENSSAUT00010066692.1">
    <property type="protein sequence ID" value="ENSSAUP00010063642.1"/>
    <property type="gene ID" value="ENSSAUG00010025598.1"/>
</dbReference>